<dbReference type="PATRIC" id="fig|525362.12.peg.2223"/>
<keyword evidence="1" id="KW-0472">Membrane</keyword>
<accession>E7FQH6</accession>
<dbReference type="Proteomes" id="UP000004099">
    <property type="component" value="Unassembled WGS sequence"/>
</dbReference>
<dbReference type="EMBL" id="ACGS02000038">
    <property type="protein sequence ID" value="EFZ34646.1"/>
    <property type="molecule type" value="Genomic_DNA"/>
</dbReference>
<keyword evidence="1" id="KW-1133">Transmembrane helix</keyword>
<evidence type="ECO:0000313" key="3">
    <source>
        <dbReference type="Proteomes" id="UP000004099"/>
    </source>
</evidence>
<evidence type="ECO:0000313" key="2">
    <source>
        <dbReference type="EMBL" id="EFZ34646.1"/>
    </source>
</evidence>
<proteinExistence type="predicted"/>
<protein>
    <submittedName>
        <fullName evidence="2">Uncharacterized protein</fullName>
    </submittedName>
</protein>
<reference evidence="2 3" key="1">
    <citation type="submission" date="2011-01" db="EMBL/GenBank/DDBJ databases">
        <authorList>
            <person name="Muzny D."/>
            <person name="Qin X."/>
            <person name="Buhay C."/>
            <person name="Dugan-Rocha S."/>
            <person name="Ding Y."/>
            <person name="Chen G."/>
            <person name="Hawes A."/>
            <person name="Holder M."/>
            <person name="Jhangiani S."/>
            <person name="Johnson A."/>
            <person name="Khan Z."/>
            <person name="Li Z."/>
            <person name="Liu W."/>
            <person name="Liu X."/>
            <person name="Perez L."/>
            <person name="Shen H."/>
            <person name="Wang Q."/>
            <person name="Watt J."/>
            <person name="Xi L."/>
            <person name="Xin Y."/>
            <person name="Zhou J."/>
            <person name="Deng J."/>
            <person name="Jiang H."/>
            <person name="Liu Y."/>
            <person name="Qu J."/>
            <person name="Song X.-Z."/>
            <person name="Zhang L."/>
            <person name="Villasana D."/>
            <person name="Johnson A."/>
            <person name="Liu J."/>
            <person name="Liyanage D."/>
            <person name="Lorensuhewa L."/>
            <person name="Robinson T."/>
            <person name="Song A."/>
            <person name="Song B.-B."/>
            <person name="Dinh H."/>
            <person name="Thornton R."/>
            <person name="Coyle M."/>
            <person name="Francisco L."/>
            <person name="Jackson L."/>
            <person name="Javaid M."/>
            <person name="Korchina V."/>
            <person name="Kovar C."/>
            <person name="Mata R."/>
            <person name="Mathew T."/>
            <person name="Ngo R."/>
            <person name="Nguyen L."/>
            <person name="Nguyen N."/>
            <person name="Okwuonu G."/>
            <person name="Ongeri F."/>
            <person name="Pham C."/>
            <person name="Simmons D."/>
            <person name="Wilczek-Boney K."/>
            <person name="Hale W."/>
            <person name="Jakkamsetti A."/>
            <person name="Pham P."/>
            <person name="Ruth R."/>
            <person name="San Lucas F."/>
            <person name="Warren J."/>
            <person name="Zhang J."/>
            <person name="Zhao Z."/>
            <person name="Zhou C."/>
            <person name="Zhu D."/>
            <person name="Lee S."/>
            <person name="Bess C."/>
            <person name="Blankenburg K."/>
            <person name="Forbes L."/>
            <person name="Fu Q."/>
            <person name="Gubbala S."/>
            <person name="Hirani K."/>
            <person name="Jayaseelan J.C."/>
            <person name="Lara F."/>
            <person name="Munidasa M."/>
            <person name="Palculict T."/>
            <person name="Patil S."/>
            <person name="Pu L.-L."/>
            <person name="Saada N."/>
            <person name="Tang L."/>
            <person name="Weissenberger G."/>
            <person name="Zhu Y."/>
            <person name="Hemphill L."/>
            <person name="Shang Y."/>
            <person name="Youmans B."/>
            <person name="Ayvaz T."/>
            <person name="Ross M."/>
            <person name="Santibanez J."/>
            <person name="Aqrawi P."/>
            <person name="Gross S."/>
            <person name="Joshi V."/>
            <person name="Fowler G."/>
            <person name="Nazareth L."/>
            <person name="Reid J."/>
            <person name="Worley K."/>
            <person name="Petrosino J."/>
            <person name="Highlander S."/>
            <person name="Gibbs R."/>
        </authorList>
    </citation>
    <scope>NUCLEOTIDE SEQUENCE [LARGE SCALE GENOMIC DNA]</scope>
    <source>
        <strain evidence="2 3">ATCC 25644</strain>
    </source>
</reference>
<dbReference type="HOGENOM" id="CLU_2479478_0_0_9"/>
<sequence length="87" mass="10109">MRQDKYDYNEAARRYAEKLDRIDRAIEEELRKEFLTKAGKILLIASIILFMLPLILIKESVMVELRFQLVSCFGMIAAIAMIKAGRD</sequence>
<organism evidence="2 3">
    <name type="scientific">Ligilactobacillus ruminis ATCC 25644</name>
    <dbReference type="NCBI Taxonomy" id="525362"/>
    <lineage>
        <taxon>Bacteria</taxon>
        <taxon>Bacillati</taxon>
        <taxon>Bacillota</taxon>
        <taxon>Bacilli</taxon>
        <taxon>Lactobacillales</taxon>
        <taxon>Lactobacillaceae</taxon>
        <taxon>Ligilactobacillus</taxon>
    </lineage>
</organism>
<keyword evidence="1" id="KW-0812">Transmembrane</keyword>
<dbReference type="AlphaFoldDB" id="E7FQH6"/>
<dbReference type="RefSeq" id="WP_003693335.1">
    <property type="nucleotide sequence ID" value="NZ_AFYE01000004.1"/>
</dbReference>
<feature type="transmembrane region" description="Helical" evidence="1">
    <location>
        <begin position="63"/>
        <end position="82"/>
    </location>
</feature>
<feature type="transmembrane region" description="Helical" evidence="1">
    <location>
        <begin position="41"/>
        <end position="57"/>
    </location>
</feature>
<evidence type="ECO:0000256" key="1">
    <source>
        <dbReference type="SAM" id="Phobius"/>
    </source>
</evidence>
<comment type="caution">
    <text evidence="2">The sequence shown here is derived from an EMBL/GenBank/DDBJ whole genome shotgun (WGS) entry which is preliminary data.</text>
</comment>
<gene>
    <name evidence="2" type="ORF">HMPREF0542_11171</name>
</gene>
<name>E7FQH6_9LACO</name>